<dbReference type="InterPro" id="IPR001849">
    <property type="entry name" value="PH_domain"/>
</dbReference>
<feature type="domain" description="PH" evidence="8">
    <location>
        <begin position="51"/>
        <end position="155"/>
    </location>
</feature>
<dbReference type="Proteomes" id="UP000230233">
    <property type="component" value="Chromosome IV"/>
</dbReference>
<proteinExistence type="predicted"/>
<feature type="domain" description="PH" evidence="8">
    <location>
        <begin position="263"/>
        <end position="355"/>
    </location>
</feature>
<name>A0A2G5UBU5_9PELO</name>
<evidence type="ECO:0000259" key="8">
    <source>
        <dbReference type="PROSITE" id="PS50003"/>
    </source>
</evidence>
<evidence type="ECO:0000256" key="2">
    <source>
        <dbReference type="ARBA" id="ARBA00022490"/>
    </source>
</evidence>
<dbReference type="CDD" id="cd13388">
    <property type="entry name" value="PH1_FGD1-4_like"/>
    <property type="match status" value="1"/>
</dbReference>
<evidence type="ECO:0000256" key="6">
    <source>
        <dbReference type="ARBA" id="ARBA00022833"/>
    </source>
</evidence>
<gene>
    <name evidence="10" type="primary">Cnig_chr_IV.g15663</name>
    <name evidence="10" type="ORF">B9Z55_015663</name>
</gene>
<dbReference type="Gene3D" id="2.30.29.30">
    <property type="entry name" value="Pleckstrin-homology domain (PH domain)/Phosphotyrosine-binding domain (PTB)"/>
    <property type="match status" value="2"/>
</dbReference>
<dbReference type="SUPFAM" id="SSF50729">
    <property type="entry name" value="PH domain-like"/>
    <property type="match status" value="2"/>
</dbReference>
<protein>
    <recommendedName>
        <fullName evidence="12">PH domain-containing protein</fullName>
    </recommendedName>
</protein>
<comment type="caution">
    <text evidence="10">The sequence shown here is derived from an EMBL/GenBank/DDBJ whole genome shotgun (WGS) entry which is preliminary data.</text>
</comment>
<dbReference type="Gene3D" id="3.30.40.10">
    <property type="entry name" value="Zinc/RING finger domain, C3HC4 (zinc finger)"/>
    <property type="match status" value="1"/>
</dbReference>
<evidence type="ECO:0000256" key="1">
    <source>
        <dbReference type="ARBA" id="ARBA00004496"/>
    </source>
</evidence>
<accession>A0A2G5UBU5</accession>
<dbReference type="SMART" id="SM00064">
    <property type="entry name" value="FYVE"/>
    <property type="match status" value="1"/>
</dbReference>
<organism evidence="10 11">
    <name type="scientific">Caenorhabditis nigoni</name>
    <dbReference type="NCBI Taxonomy" id="1611254"/>
    <lineage>
        <taxon>Eukaryota</taxon>
        <taxon>Metazoa</taxon>
        <taxon>Ecdysozoa</taxon>
        <taxon>Nematoda</taxon>
        <taxon>Chromadorea</taxon>
        <taxon>Rhabditida</taxon>
        <taxon>Rhabditina</taxon>
        <taxon>Rhabditomorpha</taxon>
        <taxon>Rhabditoidea</taxon>
        <taxon>Rhabditidae</taxon>
        <taxon>Peloderinae</taxon>
        <taxon>Caenorhabditis</taxon>
    </lineage>
</organism>
<evidence type="ECO:0000313" key="10">
    <source>
        <dbReference type="EMBL" id="PIC36801.1"/>
    </source>
</evidence>
<keyword evidence="11" id="KW-1185">Reference proteome</keyword>
<reference evidence="11" key="1">
    <citation type="submission" date="2017-10" db="EMBL/GenBank/DDBJ databases">
        <title>Rapid genome shrinkage in a self-fertile nematode reveals novel sperm competition proteins.</title>
        <authorList>
            <person name="Yin D."/>
            <person name="Schwarz E.M."/>
            <person name="Thomas C.G."/>
            <person name="Felde R.L."/>
            <person name="Korf I.F."/>
            <person name="Cutter A.D."/>
            <person name="Schartner C.M."/>
            <person name="Ralston E.J."/>
            <person name="Meyer B.J."/>
            <person name="Haag E.S."/>
        </authorList>
    </citation>
    <scope>NUCLEOTIDE SEQUENCE [LARGE SCALE GENOMIC DNA]</scope>
    <source>
        <strain evidence="11">JU1422</strain>
    </source>
</reference>
<dbReference type="InterPro" id="IPR000306">
    <property type="entry name" value="Znf_FYVE"/>
</dbReference>
<dbReference type="CDD" id="cd00065">
    <property type="entry name" value="FYVE_like_SF"/>
    <property type="match status" value="1"/>
</dbReference>
<dbReference type="Pfam" id="PF22697">
    <property type="entry name" value="SOS1_NGEF_PH"/>
    <property type="match status" value="1"/>
</dbReference>
<keyword evidence="4" id="KW-0479">Metal-binding</keyword>
<dbReference type="GO" id="GO:0005085">
    <property type="term" value="F:guanyl-nucleotide exchange factor activity"/>
    <property type="evidence" value="ECO:0007669"/>
    <property type="project" value="UniProtKB-KW"/>
</dbReference>
<evidence type="ECO:0000256" key="4">
    <source>
        <dbReference type="ARBA" id="ARBA00022723"/>
    </source>
</evidence>
<sequence>MADLWSELKISFKTELEAGASAAELQDRFGKVIEVQEQLGNSISLVSPGRELLKSGSIQKISSTTEKTEERFIFLFNDLVILASERKMIGVSKYKLRAVFSASHMQVCEGDNLEREHSFYLRGSDGTGPKRCVELFTPTQKEKNEWVDSIFSIIDEAKVNSSMFTTSSRSSISETNNNDNSVESKHCADCDIEFGFLSRGSKCVKCRRRLCKKCFGRHRNESKKNRICDTCTKNMDLDGIPRSFSTQSQTRRKLLETPAKGPGILHASQIRFRGTLGKPTNRYCVVRDDFCMYTYLSEEDKTALAMLPLPGCEVKICGEKFTFSVRVGARRMYTLTAQDEEDQMKWMAILDLAANAHLKNQRNSGSEQSE</sequence>
<dbReference type="PANTHER" id="PTHR12673:SF241">
    <property type="entry name" value="DH DOMAIN-CONTAINING PROTEIN"/>
    <property type="match status" value="1"/>
</dbReference>
<dbReference type="OrthoDB" id="245697at2759"/>
<dbReference type="InterPro" id="IPR011993">
    <property type="entry name" value="PH-like_dom_sf"/>
</dbReference>
<dbReference type="FunFam" id="2.30.29.30:FF:000647">
    <property type="entry name" value="Putative GDP-GTP exchange factor"/>
    <property type="match status" value="1"/>
</dbReference>
<dbReference type="InterPro" id="IPR017455">
    <property type="entry name" value="Znf_FYVE-rel"/>
</dbReference>
<keyword evidence="6" id="KW-0862">Zinc</keyword>
<dbReference type="SUPFAM" id="SSF57903">
    <property type="entry name" value="FYVE/PHD zinc finger"/>
    <property type="match status" value="1"/>
</dbReference>
<evidence type="ECO:0000256" key="5">
    <source>
        <dbReference type="ARBA" id="ARBA00022771"/>
    </source>
</evidence>
<dbReference type="PROSITE" id="PS50003">
    <property type="entry name" value="PH_DOMAIN"/>
    <property type="match status" value="2"/>
</dbReference>
<dbReference type="GO" id="GO:0005737">
    <property type="term" value="C:cytoplasm"/>
    <property type="evidence" value="ECO:0007669"/>
    <property type="project" value="UniProtKB-SubCell"/>
</dbReference>
<dbReference type="InterPro" id="IPR055251">
    <property type="entry name" value="SOS1_NGEF_PH"/>
</dbReference>
<dbReference type="AlphaFoldDB" id="A0A2G5UBU5"/>
<dbReference type="EMBL" id="PDUG01000004">
    <property type="protein sequence ID" value="PIC36801.1"/>
    <property type="molecule type" value="Genomic_DNA"/>
</dbReference>
<keyword evidence="3" id="KW-0344">Guanine-nucleotide releasing factor</keyword>
<dbReference type="SMART" id="SM00233">
    <property type="entry name" value="PH"/>
    <property type="match status" value="2"/>
</dbReference>
<dbReference type="GO" id="GO:0046847">
    <property type="term" value="P:filopodium assembly"/>
    <property type="evidence" value="ECO:0007669"/>
    <property type="project" value="TreeGrafter"/>
</dbReference>
<dbReference type="InterPro" id="IPR011011">
    <property type="entry name" value="Znf_FYVE_PHD"/>
</dbReference>
<evidence type="ECO:0000256" key="3">
    <source>
        <dbReference type="ARBA" id="ARBA00022658"/>
    </source>
</evidence>
<dbReference type="GO" id="GO:0007010">
    <property type="term" value="P:cytoskeleton organization"/>
    <property type="evidence" value="ECO:0007669"/>
    <property type="project" value="TreeGrafter"/>
</dbReference>
<keyword evidence="2" id="KW-0963">Cytoplasm</keyword>
<dbReference type="PROSITE" id="PS50178">
    <property type="entry name" value="ZF_FYVE"/>
    <property type="match status" value="1"/>
</dbReference>
<dbReference type="Pfam" id="PF00169">
    <property type="entry name" value="PH"/>
    <property type="match status" value="1"/>
</dbReference>
<comment type="subcellular location">
    <subcellularLocation>
        <location evidence="1">Cytoplasm</location>
    </subcellularLocation>
</comment>
<evidence type="ECO:0000313" key="11">
    <source>
        <dbReference type="Proteomes" id="UP000230233"/>
    </source>
</evidence>
<dbReference type="PANTHER" id="PTHR12673">
    <property type="entry name" value="FACIOGENITAL DYSPLASIA PROTEIN"/>
    <property type="match status" value="1"/>
</dbReference>
<dbReference type="InterPro" id="IPR013083">
    <property type="entry name" value="Znf_RING/FYVE/PHD"/>
</dbReference>
<evidence type="ECO:0000256" key="7">
    <source>
        <dbReference type="PROSITE-ProRule" id="PRU00091"/>
    </source>
</evidence>
<dbReference type="InterPro" id="IPR051092">
    <property type="entry name" value="FYVE_RhoGEF_PH"/>
</dbReference>
<evidence type="ECO:0008006" key="12">
    <source>
        <dbReference type="Google" id="ProtNLM"/>
    </source>
</evidence>
<evidence type="ECO:0000259" key="9">
    <source>
        <dbReference type="PROSITE" id="PS50178"/>
    </source>
</evidence>
<feature type="domain" description="FYVE-type" evidence="9">
    <location>
        <begin position="181"/>
        <end position="236"/>
    </location>
</feature>
<dbReference type="GO" id="GO:0008270">
    <property type="term" value="F:zinc ion binding"/>
    <property type="evidence" value="ECO:0007669"/>
    <property type="project" value="UniProtKB-KW"/>
</dbReference>
<keyword evidence="5 7" id="KW-0863">Zinc-finger</keyword>